<sequence length="74" mass="8711">MPAHNNIVHFHEFPEIILFNIFSLVSDIRTRNTMSLVMPQMVLARALNLHFPRSSWEHPQPFVPPYMFPSCHKP</sequence>
<gene>
    <name evidence="1" type="ORF">FH972_000613</name>
</gene>
<proteinExistence type="predicted"/>
<keyword evidence="2" id="KW-1185">Reference proteome</keyword>
<evidence type="ECO:0000313" key="1">
    <source>
        <dbReference type="EMBL" id="KAE7995848.1"/>
    </source>
</evidence>
<dbReference type="EMBL" id="CM017321">
    <property type="protein sequence ID" value="KAE7995848.1"/>
    <property type="molecule type" value="Genomic_DNA"/>
</dbReference>
<organism evidence="1 2">
    <name type="scientific">Carpinus fangiana</name>
    <dbReference type="NCBI Taxonomy" id="176857"/>
    <lineage>
        <taxon>Eukaryota</taxon>
        <taxon>Viridiplantae</taxon>
        <taxon>Streptophyta</taxon>
        <taxon>Embryophyta</taxon>
        <taxon>Tracheophyta</taxon>
        <taxon>Spermatophyta</taxon>
        <taxon>Magnoliopsida</taxon>
        <taxon>eudicotyledons</taxon>
        <taxon>Gunneridae</taxon>
        <taxon>Pentapetalae</taxon>
        <taxon>rosids</taxon>
        <taxon>fabids</taxon>
        <taxon>Fagales</taxon>
        <taxon>Betulaceae</taxon>
        <taxon>Carpinus</taxon>
    </lineage>
</organism>
<name>A0A5N6Q9B8_9ROSI</name>
<dbReference type="Proteomes" id="UP000327013">
    <property type="component" value="Chromosome 1"/>
</dbReference>
<dbReference type="AlphaFoldDB" id="A0A5N6Q9B8"/>
<accession>A0A5N6Q9B8</accession>
<evidence type="ECO:0000313" key="2">
    <source>
        <dbReference type="Proteomes" id="UP000327013"/>
    </source>
</evidence>
<reference evidence="1 2" key="1">
    <citation type="submission" date="2019-06" db="EMBL/GenBank/DDBJ databases">
        <title>A chromosomal-level reference genome of Carpinus fangiana (Coryloideae, Betulaceae).</title>
        <authorList>
            <person name="Yang X."/>
            <person name="Wang Z."/>
            <person name="Zhang L."/>
            <person name="Hao G."/>
            <person name="Liu J."/>
            <person name="Yang Y."/>
        </authorList>
    </citation>
    <scope>NUCLEOTIDE SEQUENCE [LARGE SCALE GENOMIC DNA]</scope>
    <source>
        <strain evidence="1">Cfa_2016G</strain>
        <tissue evidence="1">Leaf</tissue>
    </source>
</reference>
<protein>
    <submittedName>
        <fullName evidence="1">Uncharacterized protein</fullName>
    </submittedName>
</protein>